<evidence type="ECO:0000313" key="1">
    <source>
        <dbReference type="EMBL" id="KAJ0081947.1"/>
    </source>
</evidence>
<keyword evidence="2" id="KW-1185">Reference proteome</keyword>
<dbReference type="Proteomes" id="UP001164250">
    <property type="component" value="Chromosome 12"/>
</dbReference>
<name>A0ACC1A4H6_9ROSI</name>
<protein>
    <submittedName>
        <fullName evidence="1">Uncharacterized protein</fullName>
    </submittedName>
</protein>
<proteinExistence type="predicted"/>
<accession>A0ACC1A4H6</accession>
<dbReference type="EMBL" id="CM047908">
    <property type="protein sequence ID" value="KAJ0081947.1"/>
    <property type="molecule type" value="Genomic_DNA"/>
</dbReference>
<evidence type="ECO:0000313" key="2">
    <source>
        <dbReference type="Proteomes" id="UP001164250"/>
    </source>
</evidence>
<organism evidence="1 2">
    <name type="scientific">Pistacia atlantica</name>
    <dbReference type="NCBI Taxonomy" id="434234"/>
    <lineage>
        <taxon>Eukaryota</taxon>
        <taxon>Viridiplantae</taxon>
        <taxon>Streptophyta</taxon>
        <taxon>Embryophyta</taxon>
        <taxon>Tracheophyta</taxon>
        <taxon>Spermatophyta</taxon>
        <taxon>Magnoliopsida</taxon>
        <taxon>eudicotyledons</taxon>
        <taxon>Gunneridae</taxon>
        <taxon>Pentapetalae</taxon>
        <taxon>rosids</taxon>
        <taxon>malvids</taxon>
        <taxon>Sapindales</taxon>
        <taxon>Anacardiaceae</taxon>
        <taxon>Pistacia</taxon>
    </lineage>
</organism>
<comment type="caution">
    <text evidence="1">The sequence shown here is derived from an EMBL/GenBank/DDBJ whole genome shotgun (WGS) entry which is preliminary data.</text>
</comment>
<gene>
    <name evidence="1" type="ORF">Patl1_11575</name>
</gene>
<reference evidence="2" key="1">
    <citation type="journal article" date="2023" name="G3 (Bethesda)">
        <title>Genome assembly and association tests identify interacting loci associated with vigor, precocity, and sex in interspecific pistachio rootstocks.</title>
        <authorList>
            <person name="Palmer W."/>
            <person name="Jacygrad E."/>
            <person name="Sagayaradj S."/>
            <person name="Cavanaugh K."/>
            <person name="Han R."/>
            <person name="Bertier L."/>
            <person name="Beede B."/>
            <person name="Kafkas S."/>
            <person name="Golino D."/>
            <person name="Preece J."/>
            <person name="Michelmore R."/>
        </authorList>
    </citation>
    <scope>NUCLEOTIDE SEQUENCE [LARGE SCALE GENOMIC DNA]</scope>
</reference>
<sequence>MVPPNLSLPFENKHNLERHFNRKNPSCILPQNLCSFLYLLLQLIHPHLLQMRFYLLQPTSLLTKLKPNIFSFNVLIVGYAKVSRLNIVINCLIKFPSGTWSPITRLFRVM</sequence>